<proteinExistence type="predicted"/>
<accession>A0A8W8JPR8</accession>
<dbReference type="Pfam" id="PF20720">
    <property type="entry name" value="nSTAND3"/>
    <property type="match status" value="1"/>
</dbReference>
<dbReference type="AlphaFoldDB" id="A0A8W8JPR8"/>
<dbReference type="SUPFAM" id="SSF52540">
    <property type="entry name" value="P-loop containing nucleoside triphosphate hydrolases"/>
    <property type="match status" value="1"/>
</dbReference>
<dbReference type="EnsemblMetazoa" id="G19867.1">
    <property type="protein sequence ID" value="G19867.1:cds"/>
    <property type="gene ID" value="G19867"/>
</dbReference>
<sequence>MGTLLFSILLLYESRKLEGYKFPVYSTEFCPRNQTEWDERSSAINCTETNGYMCLPNEQRTELIEFCYIDPFAWVEEGVCLYLIKGSSRINGYNCVQFISGCPTSSHRSSESYICLAADKRRSQENEYSERSPFIDRNTDSMEKGIGIDSAQGRASCKRSSDDDTHASGELKPFHEKNEQNKLDPIREESQLDQAVFEDWKDIDSKFIETNACKKVESLIQKENLVIVVGNSGSGKSATIQHIALKYRNEGWVVKKANELKDAIDAFKSNNVLENQTLFVLDDPIGKESFDEQAYKSWKIYEDDLKSCFKKFKCKMLFSCRKCVQSDKNAMGLFKNESNIVDIDADDCKLRYDEKRKIWNKYKSNNTSFEIYLTEIIKNDAYFPLLCKLFFSDEENQKDVLHFFKEPVEEFKKEIEYYKRSSKDKFCALVLLVLFNNELCVSDLQNEGNSEQMYKLALKLCGMEDCTAPSTIRGALETLHGSYVTKKGDSYQFCHDFVMEVTSYVFGTEYPKVMIQYADIGFLRKRVKLDGCNGQNDQMTIYISDLKVLTERLLKEIVGKDIFDVVLNPCLKLKYVSSDWCDKDDITGQYLLRKDNIVDNMYDLDSFFSLFVFCQVEELTREYNDTL</sequence>
<evidence type="ECO:0000313" key="4">
    <source>
        <dbReference type="EnsemblMetazoa" id="G19867.1:cds"/>
    </source>
</evidence>
<evidence type="ECO:0000313" key="5">
    <source>
        <dbReference type="Proteomes" id="UP000005408"/>
    </source>
</evidence>
<dbReference type="InterPro" id="IPR027417">
    <property type="entry name" value="P-loop_NTPase"/>
</dbReference>
<feature type="signal peptide" evidence="2">
    <location>
        <begin position="1"/>
        <end position="19"/>
    </location>
</feature>
<feature type="region of interest" description="Disordered" evidence="1">
    <location>
        <begin position="126"/>
        <end position="145"/>
    </location>
</feature>
<feature type="compositionally biased region" description="Basic and acidic residues" evidence="1">
    <location>
        <begin position="159"/>
        <end position="186"/>
    </location>
</feature>
<feature type="domain" description="Novel STAND NTPase 3" evidence="3">
    <location>
        <begin position="207"/>
        <end position="362"/>
    </location>
</feature>
<dbReference type="Gene3D" id="3.40.50.300">
    <property type="entry name" value="P-loop containing nucleotide triphosphate hydrolases"/>
    <property type="match status" value="1"/>
</dbReference>
<protein>
    <recommendedName>
        <fullName evidence="3">Novel STAND NTPase 3 domain-containing protein</fullName>
    </recommendedName>
</protein>
<feature type="chain" id="PRO_5036483761" description="Novel STAND NTPase 3 domain-containing protein" evidence="2">
    <location>
        <begin position="20"/>
        <end position="627"/>
    </location>
</feature>
<keyword evidence="5" id="KW-1185">Reference proteome</keyword>
<dbReference type="Proteomes" id="UP000005408">
    <property type="component" value="Unassembled WGS sequence"/>
</dbReference>
<evidence type="ECO:0000256" key="1">
    <source>
        <dbReference type="SAM" id="MobiDB-lite"/>
    </source>
</evidence>
<feature type="compositionally biased region" description="Basic and acidic residues" evidence="1">
    <location>
        <begin position="126"/>
        <end position="143"/>
    </location>
</feature>
<feature type="region of interest" description="Disordered" evidence="1">
    <location>
        <begin position="152"/>
        <end position="186"/>
    </location>
</feature>
<evidence type="ECO:0000259" key="3">
    <source>
        <dbReference type="Pfam" id="PF20720"/>
    </source>
</evidence>
<keyword evidence="2" id="KW-0732">Signal</keyword>
<reference evidence="4" key="1">
    <citation type="submission" date="2022-08" db="UniProtKB">
        <authorList>
            <consortium name="EnsemblMetazoa"/>
        </authorList>
    </citation>
    <scope>IDENTIFICATION</scope>
    <source>
        <strain evidence="4">05x7-T-G4-1.051#20</strain>
    </source>
</reference>
<name>A0A8W8JPR8_MAGGI</name>
<dbReference type="InterPro" id="IPR049050">
    <property type="entry name" value="nSTAND3"/>
</dbReference>
<organism evidence="4 5">
    <name type="scientific">Magallana gigas</name>
    <name type="common">Pacific oyster</name>
    <name type="synonym">Crassostrea gigas</name>
    <dbReference type="NCBI Taxonomy" id="29159"/>
    <lineage>
        <taxon>Eukaryota</taxon>
        <taxon>Metazoa</taxon>
        <taxon>Spiralia</taxon>
        <taxon>Lophotrochozoa</taxon>
        <taxon>Mollusca</taxon>
        <taxon>Bivalvia</taxon>
        <taxon>Autobranchia</taxon>
        <taxon>Pteriomorphia</taxon>
        <taxon>Ostreida</taxon>
        <taxon>Ostreoidea</taxon>
        <taxon>Ostreidae</taxon>
        <taxon>Magallana</taxon>
    </lineage>
</organism>
<evidence type="ECO:0000256" key="2">
    <source>
        <dbReference type="SAM" id="SignalP"/>
    </source>
</evidence>